<comment type="caution">
    <text evidence="1">The sequence shown here is derived from an EMBL/GenBank/DDBJ whole genome shotgun (WGS) entry which is preliminary data.</text>
</comment>
<name>A0A6A3EGI9_9STRA</name>
<dbReference type="EMBL" id="QXGF01001255">
    <property type="protein sequence ID" value="KAE8931336.1"/>
    <property type="molecule type" value="Genomic_DNA"/>
</dbReference>
<protein>
    <submittedName>
        <fullName evidence="1">Uncharacterized protein</fullName>
    </submittedName>
</protein>
<evidence type="ECO:0000313" key="2">
    <source>
        <dbReference type="Proteomes" id="UP000429523"/>
    </source>
</evidence>
<dbReference type="AlphaFoldDB" id="A0A6A3EGI9"/>
<proteinExistence type="predicted"/>
<organism evidence="1 2">
    <name type="scientific">Phytophthora fragariae</name>
    <dbReference type="NCBI Taxonomy" id="53985"/>
    <lineage>
        <taxon>Eukaryota</taxon>
        <taxon>Sar</taxon>
        <taxon>Stramenopiles</taxon>
        <taxon>Oomycota</taxon>
        <taxon>Peronosporomycetes</taxon>
        <taxon>Peronosporales</taxon>
        <taxon>Peronosporaceae</taxon>
        <taxon>Phytophthora</taxon>
    </lineage>
</organism>
<sequence length="117" mass="12627">MVDAELLDPVVVFLVEDDDLVEPVELPVEVVLLTDPEAELEVPSPVLDELDEPLLTTTPTITPTMASTTITPMAISPFLGIAIFCSSIRTTLRERSEVLVRAANSRVGLVFAAKLPV</sequence>
<evidence type="ECO:0000313" key="1">
    <source>
        <dbReference type="EMBL" id="KAE8931336.1"/>
    </source>
</evidence>
<dbReference type="Proteomes" id="UP000429523">
    <property type="component" value="Unassembled WGS sequence"/>
</dbReference>
<accession>A0A6A3EGI9</accession>
<gene>
    <name evidence="1" type="ORF">PF009_g18600</name>
</gene>
<reference evidence="1 2" key="1">
    <citation type="submission" date="2018-08" db="EMBL/GenBank/DDBJ databases">
        <title>Genomic investigation of the strawberry pathogen Phytophthora fragariae indicates pathogenicity is determined by transcriptional variation in three key races.</title>
        <authorList>
            <person name="Adams T.M."/>
            <person name="Armitage A.D."/>
            <person name="Sobczyk M.K."/>
            <person name="Bates H.J."/>
            <person name="Dunwell J.M."/>
            <person name="Nellist C.F."/>
            <person name="Harrison R.J."/>
        </authorList>
    </citation>
    <scope>NUCLEOTIDE SEQUENCE [LARGE SCALE GENOMIC DNA]</scope>
    <source>
        <strain evidence="1 2">NOV-9</strain>
    </source>
</reference>